<keyword evidence="2" id="KW-1185">Reference proteome</keyword>
<organism evidence="1 2">
    <name type="scientific">Ephemerocybe angulata</name>
    <dbReference type="NCBI Taxonomy" id="980116"/>
    <lineage>
        <taxon>Eukaryota</taxon>
        <taxon>Fungi</taxon>
        <taxon>Dikarya</taxon>
        <taxon>Basidiomycota</taxon>
        <taxon>Agaricomycotina</taxon>
        <taxon>Agaricomycetes</taxon>
        <taxon>Agaricomycetidae</taxon>
        <taxon>Agaricales</taxon>
        <taxon>Agaricineae</taxon>
        <taxon>Psathyrellaceae</taxon>
        <taxon>Ephemerocybe</taxon>
    </lineage>
</organism>
<name>A0A8H6HG24_9AGAR</name>
<reference evidence="1 2" key="1">
    <citation type="submission" date="2020-07" db="EMBL/GenBank/DDBJ databases">
        <title>Comparative genomics of pyrophilous fungi reveals a link between fire events and developmental genes.</title>
        <authorList>
            <consortium name="DOE Joint Genome Institute"/>
            <person name="Steindorff A.S."/>
            <person name="Carver A."/>
            <person name="Calhoun S."/>
            <person name="Stillman K."/>
            <person name="Liu H."/>
            <person name="Lipzen A."/>
            <person name="Pangilinan J."/>
            <person name="Labutti K."/>
            <person name="Bruns T.D."/>
            <person name="Grigoriev I.V."/>
        </authorList>
    </citation>
    <scope>NUCLEOTIDE SEQUENCE [LARGE SCALE GENOMIC DNA]</scope>
    <source>
        <strain evidence="1 2">CBS 144469</strain>
    </source>
</reference>
<sequence length="93" mass="10536">PFGGISVIFSGDFYQYPPVAGTALWMPISSQLRSSPTEIQKRLGRMTWKTVDTVVDLYEQKRMANDPDYAAAVLRLRTRTCTFDDVALFNSRV</sequence>
<dbReference type="PANTHER" id="PTHR47642">
    <property type="entry name" value="ATP-DEPENDENT DNA HELICASE"/>
    <property type="match status" value="1"/>
</dbReference>
<dbReference type="InterPro" id="IPR051055">
    <property type="entry name" value="PIF1_helicase"/>
</dbReference>
<dbReference type="OrthoDB" id="432234at2759"/>
<feature type="non-terminal residue" evidence="1">
    <location>
        <position position="1"/>
    </location>
</feature>
<proteinExistence type="predicted"/>
<evidence type="ECO:0000313" key="1">
    <source>
        <dbReference type="EMBL" id="KAF6746379.1"/>
    </source>
</evidence>
<accession>A0A8H6HG24</accession>
<feature type="non-terminal residue" evidence="1">
    <location>
        <position position="93"/>
    </location>
</feature>
<protein>
    <recommendedName>
        <fullName evidence="3">ATP-dependent DNA helicase</fullName>
    </recommendedName>
</protein>
<evidence type="ECO:0000313" key="2">
    <source>
        <dbReference type="Proteomes" id="UP000521943"/>
    </source>
</evidence>
<dbReference type="EMBL" id="JACGCI010000093">
    <property type="protein sequence ID" value="KAF6746379.1"/>
    <property type="molecule type" value="Genomic_DNA"/>
</dbReference>
<dbReference type="AlphaFoldDB" id="A0A8H6HG24"/>
<dbReference type="Proteomes" id="UP000521943">
    <property type="component" value="Unassembled WGS sequence"/>
</dbReference>
<gene>
    <name evidence="1" type="ORF">DFP72DRAFT_754896</name>
</gene>
<evidence type="ECO:0008006" key="3">
    <source>
        <dbReference type="Google" id="ProtNLM"/>
    </source>
</evidence>
<comment type="caution">
    <text evidence="1">The sequence shown here is derived from an EMBL/GenBank/DDBJ whole genome shotgun (WGS) entry which is preliminary data.</text>
</comment>